<evidence type="ECO:0000313" key="7">
    <source>
        <dbReference type="Proteomes" id="UP000035100"/>
    </source>
</evidence>
<proteinExistence type="inferred from homology"/>
<dbReference type="STRING" id="1123501.Wenmar_02147"/>
<dbReference type="eggNOG" id="COG3791">
    <property type="taxonomic scope" value="Bacteria"/>
</dbReference>
<feature type="domain" description="CENP-V/GFA" evidence="5">
    <location>
        <begin position="3"/>
        <end position="116"/>
    </location>
</feature>
<sequence>MALDGYCLCGACRYEIDDDAVDWQALCVCESCRRASGAPVVGWMGVARDGFRWTGDEPGRFASSPGVMRSFCPTCGTPLTFSTDKREHQIDVLAATLSDPAVFRPERVDFADEALDWHGLHISLPPSS</sequence>
<keyword evidence="3" id="KW-0862">Zinc</keyword>
<dbReference type="EMBL" id="AONG01000010">
    <property type="protein sequence ID" value="KIQ69079.1"/>
    <property type="molecule type" value="Genomic_DNA"/>
</dbReference>
<dbReference type="GO" id="GO:0046872">
    <property type="term" value="F:metal ion binding"/>
    <property type="evidence" value="ECO:0007669"/>
    <property type="project" value="UniProtKB-KW"/>
</dbReference>
<evidence type="ECO:0000256" key="4">
    <source>
        <dbReference type="ARBA" id="ARBA00023239"/>
    </source>
</evidence>
<dbReference type="InterPro" id="IPR011057">
    <property type="entry name" value="Mss4-like_sf"/>
</dbReference>
<evidence type="ECO:0000256" key="2">
    <source>
        <dbReference type="ARBA" id="ARBA00022723"/>
    </source>
</evidence>
<dbReference type="SUPFAM" id="SSF51316">
    <property type="entry name" value="Mss4-like"/>
    <property type="match status" value="1"/>
</dbReference>
<dbReference type="Proteomes" id="UP000035100">
    <property type="component" value="Unassembled WGS sequence"/>
</dbReference>
<reference evidence="6 7" key="1">
    <citation type="submission" date="2013-01" db="EMBL/GenBank/DDBJ databases">
        <authorList>
            <person name="Fiebig A."/>
            <person name="Goeker M."/>
            <person name="Klenk H.-P.P."/>
        </authorList>
    </citation>
    <scope>NUCLEOTIDE SEQUENCE [LARGE SCALE GENOMIC DNA]</scope>
    <source>
        <strain evidence="6 7">DSM 24838</strain>
    </source>
</reference>
<dbReference type="AlphaFoldDB" id="A0A0D0Q3G6"/>
<dbReference type="GO" id="GO:0016846">
    <property type="term" value="F:carbon-sulfur lyase activity"/>
    <property type="evidence" value="ECO:0007669"/>
    <property type="project" value="InterPro"/>
</dbReference>
<gene>
    <name evidence="6" type="ORF">Wenmar_02147</name>
</gene>
<comment type="similarity">
    <text evidence="1">Belongs to the Gfa family.</text>
</comment>
<comment type="caution">
    <text evidence="6">The sequence shown here is derived from an EMBL/GenBank/DDBJ whole genome shotgun (WGS) entry which is preliminary data.</text>
</comment>
<accession>A0A0D0Q3G6</accession>
<name>A0A0D0Q3G6_9RHOB</name>
<evidence type="ECO:0000313" key="6">
    <source>
        <dbReference type="EMBL" id="KIQ69079.1"/>
    </source>
</evidence>
<evidence type="ECO:0000259" key="5">
    <source>
        <dbReference type="PROSITE" id="PS51891"/>
    </source>
</evidence>
<organism evidence="6 7">
    <name type="scientific">Wenxinia marina DSM 24838</name>
    <dbReference type="NCBI Taxonomy" id="1123501"/>
    <lineage>
        <taxon>Bacteria</taxon>
        <taxon>Pseudomonadati</taxon>
        <taxon>Pseudomonadota</taxon>
        <taxon>Alphaproteobacteria</taxon>
        <taxon>Rhodobacterales</taxon>
        <taxon>Roseobacteraceae</taxon>
        <taxon>Wenxinia</taxon>
    </lineage>
</organism>
<keyword evidence="7" id="KW-1185">Reference proteome</keyword>
<evidence type="ECO:0000256" key="1">
    <source>
        <dbReference type="ARBA" id="ARBA00005495"/>
    </source>
</evidence>
<dbReference type="Pfam" id="PF04828">
    <property type="entry name" value="GFA"/>
    <property type="match status" value="1"/>
</dbReference>
<keyword evidence="2" id="KW-0479">Metal-binding</keyword>
<dbReference type="OrthoDB" id="9789603at2"/>
<evidence type="ECO:0000256" key="3">
    <source>
        <dbReference type="ARBA" id="ARBA00022833"/>
    </source>
</evidence>
<dbReference type="PANTHER" id="PTHR33337:SF40">
    <property type="entry name" value="CENP-V_GFA DOMAIN-CONTAINING PROTEIN-RELATED"/>
    <property type="match status" value="1"/>
</dbReference>
<dbReference type="Gene3D" id="3.90.1590.10">
    <property type="entry name" value="glutathione-dependent formaldehyde- activating enzyme (gfa)"/>
    <property type="match status" value="1"/>
</dbReference>
<protein>
    <recommendedName>
        <fullName evidence="5">CENP-V/GFA domain-containing protein</fullName>
    </recommendedName>
</protein>
<dbReference type="PROSITE" id="PS51891">
    <property type="entry name" value="CENP_V_GFA"/>
    <property type="match status" value="1"/>
</dbReference>
<dbReference type="InterPro" id="IPR006913">
    <property type="entry name" value="CENP-V/GFA"/>
</dbReference>
<dbReference type="RefSeq" id="WP_018304717.1">
    <property type="nucleotide sequence ID" value="NZ_KB902315.1"/>
</dbReference>
<dbReference type="PANTHER" id="PTHR33337">
    <property type="entry name" value="GFA DOMAIN-CONTAINING PROTEIN"/>
    <property type="match status" value="1"/>
</dbReference>
<keyword evidence="4" id="KW-0456">Lyase</keyword>